<reference evidence="5 6" key="1">
    <citation type="submission" date="2010-12" db="EMBL/GenBank/DDBJ databases">
        <authorList>
            <person name="Muzny D."/>
            <person name="Qin X."/>
            <person name="Deng J."/>
            <person name="Jiang H."/>
            <person name="Liu Y."/>
            <person name="Qu J."/>
            <person name="Song X.-Z."/>
            <person name="Zhang L."/>
            <person name="Thornton R."/>
            <person name="Coyle M."/>
            <person name="Francisco L."/>
            <person name="Jackson L."/>
            <person name="Javaid M."/>
            <person name="Korchina V."/>
            <person name="Kovar C."/>
            <person name="Mata R."/>
            <person name="Mathew T."/>
            <person name="Ngo R."/>
            <person name="Nguyen L."/>
            <person name="Nguyen N."/>
            <person name="Okwuonu G."/>
            <person name="Ongeri F."/>
            <person name="Pham C."/>
            <person name="Simmons D."/>
            <person name="Wilczek-Boney K."/>
            <person name="Hale W."/>
            <person name="Jakkamsetti A."/>
            <person name="Pham P."/>
            <person name="Ruth R."/>
            <person name="San Lucas F."/>
            <person name="Warren J."/>
            <person name="Zhang J."/>
            <person name="Zhao Z."/>
            <person name="Zhou C."/>
            <person name="Zhu D."/>
            <person name="Lee S."/>
            <person name="Bess C."/>
            <person name="Blankenburg K."/>
            <person name="Forbes L."/>
            <person name="Fu Q."/>
            <person name="Gubbala S."/>
            <person name="Hirani K."/>
            <person name="Jayaseelan J.C."/>
            <person name="Lara F."/>
            <person name="Munidasa M."/>
            <person name="Palculict T."/>
            <person name="Patil S."/>
            <person name="Pu L.-L."/>
            <person name="Saada N."/>
            <person name="Tang L."/>
            <person name="Weissenberger G."/>
            <person name="Zhu Y."/>
            <person name="Hemphill L."/>
            <person name="Shang Y."/>
            <person name="Youmans B."/>
            <person name="Ayvaz T."/>
            <person name="Ross M."/>
            <person name="Santibanez J."/>
            <person name="Aqrawi P."/>
            <person name="Gross S."/>
            <person name="Joshi V."/>
            <person name="Fowler G."/>
            <person name="Nazareth L."/>
            <person name="Reid J."/>
            <person name="Worley K."/>
            <person name="Petrosino J."/>
            <person name="Highlander S."/>
            <person name="Gibbs R."/>
        </authorList>
    </citation>
    <scope>NUCLEOTIDE SEQUENCE [LARGE SCALE GENOMIC DNA]</scope>
    <source>
        <strain evidence="5 6">ATCC 23263</strain>
    </source>
</reference>
<dbReference type="SMART" id="SM00062">
    <property type="entry name" value="PBPb"/>
    <property type="match status" value="1"/>
</dbReference>
<evidence type="ECO:0000256" key="2">
    <source>
        <dbReference type="SAM" id="SignalP"/>
    </source>
</evidence>
<protein>
    <submittedName>
        <fullName evidence="5">ABC transporter, substrate-binding protein, family 3</fullName>
    </submittedName>
</protein>
<sequence length="259" mass="28029">MKKGLKFGLVIAMALAMVMAFTACGSGNSSSGSSDKKYIIATDTTFAPFEFEDKNGKRVGIDMDLLKAIAKDQHFDYTVKALGFNAAVQSLESDQSDAVIAGMSITSERKKKFDFSDPYFDSGVGMAVKANNTAIKDYSDLKGKTVAVKTGTEGATFANENKAKYGYSIKTFEDSANMYEDVKSGNSAACFEDYPVLGYAIAKGQPLKLVGKLQAGNSYGFAVHKGKNAELLKKFNKGLKNLKDSGEYDKIVNKYVKKK</sequence>
<dbReference type="PANTHER" id="PTHR35936:SF38">
    <property type="entry name" value="GLUTAMINE-BINDING PERIPLASMIC PROTEIN"/>
    <property type="match status" value="1"/>
</dbReference>
<keyword evidence="1 2" id="KW-0732">Signal</keyword>
<proteinExistence type="predicted"/>
<dbReference type="PANTHER" id="PTHR35936">
    <property type="entry name" value="MEMBRANE-BOUND LYTIC MUREIN TRANSGLYCOSYLASE F"/>
    <property type="match status" value="1"/>
</dbReference>
<keyword evidence="6" id="KW-1185">Reference proteome</keyword>
<evidence type="ECO:0000313" key="6">
    <source>
        <dbReference type="Proteomes" id="UP000004754"/>
    </source>
</evidence>
<dbReference type="STRING" id="887929.HMP0721_1730"/>
<comment type="caution">
    <text evidence="5">The sequence shown here is derived from an EMBL/GenBank/DDBJ whole genome shotgun (WGS) entry which is preliminary data.</text>
</comment>
<feature type="chain" id="PRO_5039526234" evidence="2">
    <location>
        <begin position="23"/>
        <end position="259"/>
    </location>
</feature>
<accession>E6MI25</accession>
<feature type="domain" description="Solute-binding protein family 3/N-terminal" evidence="3">
    <location>
        <begin position="37"/>
        <end position="259"/>
    </location>
</feature>
<dbReference type="RefSeq" id="WP_006599152.1">
    <property type="nucleotide sequence ID" value="NZ_GL622359.1"/>
</dbReference>
<dbReference type="AlphaFoldDB" id="E6MI25"/>
<organism evidence="5 6">
    <name type="scientific">Pseudoramibacter alactolyticus ATCC 23263</name>
    <dbReference type="NCBI Taxonomy" id="887929"/>
    <lineage>
        <taxon>Bacteria</taxon>
        <taxon>Bacillati</taxon>
        <taxon>Bacillota</taxon>
        <taxon>Clostridia</taxon>
        <taxon>Eubacteriales</taxon>
        <taxon>Eubacteriaceae</taxon>
        <taxon>Pseudoramibacter</taxon>
    </lineage>
</organism>
<feature type="domain" description="Ionotropic glutamate receptor C-terminal" evidence="4">
    <location>
        <begin position="37"/>
        <end position="258"/>
    </location>
</feature>
<dbReference type="InterPro" id="IPR001638">
    <property type="entry name" value="Solute-binding_3/MltF_N"/>
</dbReference>
<dbReference type="HOGENOM" id="CLU_019602_18_2_9"/>
<dbReference type="eggNOG" id="COG0834">
    <property type="taxonomic scope" value="Bacteria"/>
</dbReference>
<dbReference type="GO" id="GO:0015276">
    <property type="term" value="F:ligand-gated monoatomic ion channel activity"/>
    <property type="evidence" value="ECO:0007669"/>
    <property type="project" value="InterPro"/>
</dbReference>
<dbReference type="InterPro" id="IPR001320">
    <property type="entry name" value="Iontro_rcpt_C"/>
</dbReference>
<dbReference type="Gene3D" id="3.40.190.10">
    <property type="entry name" value="Periplasmic binding protein-like II"/>
    <property type="match status" value="2"/>
</dbReference>
<dbReference type="PROSITE" id="PS51257">
    <property type="entry name" value="PROKAR_LIPOPROTEIN"/>
    <property type="match status" value="1"/>
</dbReference>
<dbReference type="GO" id="GO:0016020">
    <property type="term" value="C:membrane"/>
    <property type="evidence" value="ECO:0007669"/>
    <property type="project" value="InterPro"/>
</dbReference>
<feature type="signal peptide" evidence="2">
    <location>
        <begin position="1"/>
        <end position="22"/>
    </location>
</feature>
<evidence type="ECO:0000259" key="4">
    <source>
        <dbReference type="SMART" id="SM00079"/>
    </source>
</evidence>
<dbReference type="Pfam" id="PF00497">
    <property type="entry name" value="SBP_bac_3"/>
    <property type="match status" value="1"/>
</dbReference>
<gene>
    <name evidence="5" type="ORF">HMP0721_1730</name>
</gene>
<evidence type="ECO:0000256" key="1">
    <source>
        <dbReference type="ARBA" id="ARBA00022729"/>
    </source>
</evidence>
<name>E6MI25_9FIRM</name>
<dbReference type="SMART" id="SM00079">
    <property type="entry name" value="PBPe"/>
    <property type="match status" value="1"/>
</dbReference>
<dbReference type="CDD" id="cd13619">
    <property type="entry name" value="PBP2_GlnP"/>
    <property type="match status" value="1"/>
</dbReference>
<dbReference type="SUPFAM" id="SSF53850">
    <property type="entry name" value="Periplasmic binding protein-like II"/>
    <property type="match status" value="1"/>
</dbReference>
<dbReference type="EMBL" id="AEQN01000022">
    <property type="protein sequence ID" value="EFV01349.1"/>
    <property type="molecule type" value="Genomic_DNA"/>
</dbReference>
<dbReference type="Proteomes" id="UP000004754">
    <property type="component" value="Unassembled WGS sequence"/>
</dbReference>
<evidence type="ECO:0000259" key="3">
    <source>
        <dbReference type="SMART" id="SM00062"/>
    </source>
</evidence>
<evidence type="ECO:0000313" key="5">
    <source>
        <dbReference type="EMBL" id="EFV01349.1"/>
    </source>
</evidence>